<dbReference type="GO" id="GO:0004553">
    <property type="term" value="F:hydrolase activity, hydrolyzing O-glycosyl compounds"/>
    <property type="evidence" value="ECO:0007669"/>
    <property type="project" value="UniProtKB-ARBA"/>
</dbReference>
<dbReference type="Pfam" id="PF13585">
    <property type="entry name" value="CHU_C"/>
    <property type="match status" value="1"/>
</dbReference>
<dbReference type="InterPro" id="IPR044023">
    <property type="entry name" value="Ig_7"/>
</dbReference>
<evidence type="ECO:0000313" key="2">
    <source>
        <dbReference type="EMBL" id="CAA9272548.1"/>
    </source>
</evidence>
<dbReference type="Pfam" id="PF19081">
    <property type="entry name" value="Ig_7"/>
    <property type="match status" value="1"/>
</dbReference>
<name>A0A6J4JAY5_9BACT</name>
<evidence type="ECO:0000259" key="1">
    <source>
        <dbReference type="Pfam" id="PF19081"/>
    </source>
</evidence>
<dbReference type="CDD" id="cd01951">
    <property type="entry name" value="lectin_L-type"/>
    <property type="match status" value="1"/>
</dbReference>
<dbReference type="InterPro" id="IPR013320">
    <property type="entry name" value="ConA-like_dom_sf"/>
</dbReference>
<dbReference type="Pfam" id="PF17963">
    <property type="entry name" value="Big_9"/>
    <property type="match status" value="1"/>
</dbReference>
<dbReference type="InterPro" id="IPR026341">
    <property type="entry name" value="T9SS_type_B"/>
</dbReference>
<dbReference type="EMBL" id="CADCTJ010000896">
    <property type="protein sequence ID" value="CAA9272548.1"/>
    <property type="molecule type" value="Genomic_DNA"/>
</dbReference>
<accession>A0A6J4JAY5</accession>
<dbReference type="PANTHER" id="PTHR32401">
    <property type="entry name" value="CONCANAVALIN A-LIKE LECTIN FAMILY PROTEIN"/>
    <property type="match status" value="1"/>
</dbReference>
<sequence length="678" mass="72435">MFIGWLSKLALAQPENKKIYPLAIWVGLILILFLGAGRSVQAQFITRGDAVKLSSKCYKVTAEELNRSGSIWADKKIDLAQPFELTFIIYLGKNDANGADGIAFVLQNDSRGMDATGSNGSGLGYGADLAGGNTQIISPSVAIEFDTYFNGANLGDIPEDHTAVVYNGKIDQPQLPPLSIDPNSSDVENQKCHEYKITWNPPTRELKLFFDGVERFNHKDDLINQVFRGSTEVYYGFTGSTGGSLNEQTVCIIDPDSEPIAQNDQANTAPYQPVLVPVLQNDSHTANEQIQLSSVLKAPAHGRASLTGDQITYTPNDDFIGTDTFTYEVCESGTEKCYTKCTTATVTVNVTCPPLLPVNITAAGPTEFCPGGSVALSVPVVKGATYRWQRNGQPTGSNKPELLATESGAYTIEVVTVCGSQPGLQPVAVQIINNPAAPLASGTTRCGPGSVNLTATGGTAGQYRWYTAPVGGTPLPGAVNNTFTSPALTTSTVYYVALTNGSCESARQAVPVTILPLPEITSTPEITIRLGEKTTLEATGGVSYKWKPATNLSDPQSARPVAQPEETTVYTVTATSADGCTSSAQVTVKVLLELIIPTAISPNGDGVNETWEIININRYPDARVQIFDRWGGKVYESIGYQNNWNGTRQGKTLPVGTYFYVITLNAASKLTGPLSIVL</sequence>
<reference evidence="2" key="1">
    <citation type="submission" date="2020-02" db="EMBL/GenBank/DDBJ databases">
        <authorList>
            <person name="Meier V. D."/>
        </authorList>
    </citation>
    <scope>NUCLEOTIDE SEQUENCE</scope>
    <source>
        <strain evidence="2">AVDCRST_MAG95</strain>
    </source>
</reference>
<gene>
    <name evidence="2" type="ORF">AVDCRST_MAG95-2839</name>
</gene>
<feature type="domain" description="Ig-like" evidence="1">
    <location>
        <begin position="435"/>
        <end position="516"/>
    </location>
</feature>
<dbReference type="Gene3D" id="2.60.120.200">
    <property type="match status" value="1"/>
</dbReference>
<dbReference type="GO" id="GO:0005975">
    <property type="term" value="P:carbohydrate metabolic process"/>
    <property type="evidence" value="ECO:0007669"/>
    <property type="project" value="UniProtKB-ARBA"/>
</dbReference>
<dbReference type="AlphaFoldDB" id="A0A6J4JAY5"/>
<dbReference type="Pfam" id="PF18483">
    <property type="entry name" value="Lectin_L-type_dom"/>
    <property type="match status" value="1"/>
</dbReference>
<dbReference type="InterPro" id="IPR056573">
    <property type="entry name" value="Lectin_L-type_dom"/>
</dbReference>
<proteinExistence type="predicted"/>
<dbReference type="InterPro" id="IPR050258">
    <property type="entry name" value="Leguminous_Lectin"/>
</dbReference>
<protein>
    <recommendedName>
        <fullName evidence="1">Ig-like domain-containing protein</fullName>
    </recommendedName>
</protein>
<organism evidence="2">
    <name type="scientific">uncultured Adhaeribacter sp</name>
    <dbReference type="NCBI Taxonomy" id="448109"/>
    <lineage>
        <taxon>Bacteria</taxon>
        <taxon>Pseudomonadati</taxon>
        <taxon>Bacteroidota</taxon>
        <taxon>Cytophagia</taxon>
        <taxon>Cytophagales</taxon>
        <taxon>Hymenobacteraceae</taxon>
        <taxon>Adhaeribacter</taxon>
        <taxon>environmental samples</taxon>
    </lineage>
</organism>
<dbReference type="PANTHER" id="PTHR32401:SF48">
    <property type="entry name" value="LEGUME LECTIN DOMAIN-CONTAINING PROTEIN"/>
    <property type="match status" value="1"/>
</dbReference>
<dbReference type="NCBIfam" id="TIGR04131">
    <property type="entry name" value="Bac_Flav_CTERM"/>
    <property type="match status" value="1"/>
</dbReference>
<dbReference type="SUPFAM" id="SSF49899">
    <property type="entry name" value="Concanavalin A-like lectins/glucanases"/>
    <property type="match status" value="1"/>
</dbReference>
<dbReference type="Gene3D" id="2.60.40.2810">
    <property type="match status" value="1"/>
</dbReference>